<feature type="compositionally biased region" description="Low complexity" evidence="5">
    <location>
        <begin position="995"/>
        <end position="1009"/>
    </location>
</feature>
<evidence type="ECO:0000256" key="4">
    <source>
        <dbReference type="SAM" id="Coils"/>
    </source>
</evidence>
<feature type="compositionally biased region" description="Low complexity" evidence="5">
    <location>
        <begin position="648"/>
        <end position="663"/>
    </location>
</feature>
<keyword evidence="8" id="KW-1185">Reference proteome</keyword>
<feature type="compositionally biased region" description="Polar residues" evidence="5">
    <location>
        <begin position="1320"/>
        <end position="1341"/>
    </location>
</feature>
<sequence length="1652" mass="177150">MSKSHGPQVEAGPEVPEVDTEQLGFKVLKQGKQGPKKVKILPRPWPVDALPPASANLLSVASKPGLLAAAGPNILVIASTDAVRTAFQNKTTADEIETADDPRLDERDIDVVADFTPDVTISTPNLRHVAFSANGDFLAVAAEERPTLHIYDVAAVVGAGKKDASMDLETDSTVRALLPNPVSETEQYFATVTDSGKLITFDVTTGNRMTLREFGVTCAAWSARGKALVSGSSDGSCDIHMAGGDLKGTIPRAPDVDESYEVSGLTWLKTEEFVVVYSLRKQEDEEHPEPKKISVITSTKGWGSFTYNAFPWDPFFEAAEAPPRPLPARMSFTRLRNWKPDLNDMLIITTSHADTIGILASTSNKISPNQEVCNEPMWITIDDAKAAAVPRTVYGEDMDSVLIGEALDLSSKEKILRPIAALEEINEAPWPLPAYITLTHEGLLAAWWVMWDKSIEAGERYPDLIFNSEATKLGASTSAATPSKLPVATTPFARPANGTPHTPAGSISLGRSSNTPGTSSIPQFSHNHNHTHNHAASGSPTPALMRPTPPGFGTPGFGTPGSSLPTPTMSKPPQPAFGAASSTGGASSFSSFGSNGSAAAAGSGFGALGQGQQRSGFSGLSTEPSFGSTVTVASGNGSSLPSWANTPSQQGSSLFGQQSKSSFNTASFESKTSETSEADAARKRDEATPTPQAPASQGMFGLAGGFKLGTTFASDGTAKDDPAKPAASANGSFFGSDFSNMLGKTGMKPPATPASEIPPEYVSTTPASPPKSKTLFSSQTPAKGSATPKAAPPVQEPNDAPLPPDFTKMKPSKPEDGPLPLDPIDTKLAQSADDDLPPLAGSPGIEVEAPSSSIEASPIENRDEEEDEEEFSEDDEEDEEDDEEEVDETYPPNRAPKSQPTKNGFPFNESITQSPSLFPPAPTPPIIKSGATSQSGRSASPSLFGQPSKSAGQQSFTGSSLFGQQSNKSIFSAKPDQSATSVRPSFQPPTNRAPSGRSISPMRSSSASRIQREPLVAPGAPLSSSIQGSGPPTPQLEDEEDERLRAQLALPIEPTRDLEEFVAYQNYTGGKSPSKTGHAAQIEMIYKDINGMVDALGWNARSLKSFTQYHEQPRPGHKIDQNVLERAQHEGHHGSWFDEFTLCEIKALRSLEGELEQELDAGRLQGVLDKLTQISRLLRDKAKLLTRLNDVRREIINRKDPAKAEALRKAPLPKELADGQKALRNDYAQLLTSLRKAEDAVAVLRSRLATHNAQNGNTKTVPSMEAVKRTVLRIAELAERKNNDILVVEAQMRKVGLADSSRPSSRASSSRNAGTPRPSRGTSLRNSIADNTPYLTPPTNRTRMTLSEINRRALTPDVEATPTPSKGYGFFYTPEGSPSLGKGMEIARLSDLVDERMDSLRDTAKSRKQVANGLKAALLKRVNTHLSCKMSYPVAEVAYLPLKPSLDLSSGKIKEAWQSTLRTIASQPGFKTGYWGRQIENPDTLQLVIGKWDSLSAHQAFMSNSAYKPFLQTLNEKILDGTPTLLHIKFPADSSASTPLLAPITECINTFFSPDYDQSQYTSRFAQFGAKAAAVPNLQATGAAGGWVVETLPHESLSEGTEGTVFNVFIGWPSVKVHEEFRASDHFGEVVPLLREGPKGAKMWHVAFEKFE</sequence>
<feature type="region of interest" description="Disordered" evidence="5">
    <location>
        <begin position="1296"/>
        <end position="1341"/>
    </location>
</feature>
<evidence type="ECO:0000256" key="3">
    <source>
        <dbReference type="ARBA" id="ARBA00023242"/>
    </source>
</evidence>
<evidence type="ECO:0000256" key="5">
    <source>
        <dbReference type="SAM" id="MobiDB-lite"/>
    </source>
</evidence>
<dbReference type="Gene3D" id="2.130.10.10">
    <property type="entry name" value="YVTN repeat-like/Quinoprotein amine dehydrogenase"/>
    <property type="match status" value="1"/>
</dbReference>
<evidence type="ECO:0000256" key="1">
    <source>
        <dbReference type="ARBA" id="ARBA00004123"/>
    </source>
</evidence>
<evidence type="ECO:0000259" key="6">
    <source>
        <dbReference type="Pfam" id="PF16755"/>
    </source>
</evidence>
<evidence type="ECO:0000256" key="2">
    <source>
        <dbReference type="ARBA" id="ARBA00022448"/>
    </source>
</evidence>
<feature type="compositionally biased region" description="Acidic residues" evidence="5">
    <location>
        <begin position="862"/>
        <end position="888"/>
    </location>
</feature>
<feature type="region of interest" description="Disordered" evidence="5">
    <location>
        <begin position="476"/>
        <end position="596"/>
    </location>
</feature>
<dbReference type="Pfam" id="PF16755">
    <property type="entry name" value="Beta-prop_NUP159_NUP214"/>
    <property type="match status" value="1"/>
</dbReference>
<comment type="subcellular location">
    <subcellularLocation>
        <location evidence="1">Nucleus</location>
    </subcellularLocation>
</comment>
<keyword evidence="3" id="KW-0539">Nucleus</keyword>
<feature type="compositionally biased region" description="Polar residues" evidence="5">
    <location>
        <begin position="729"/>
        <end position="739"/>
    </location>
</feature>
<protein>
    <submittedName>
        <fullName evidence="7">Nuclear pore complex subunit</fullName>
    </submittedName>
</protein>
<evidence type="ECO:0000313" key="7">
    <source>
        <dbReference type="EMBL" id="RMZ70146.1"/>
    </source>
</evidence>
<feature type="region of interest" description="Disordered" evidence="5">
    <location>
        <begin position="610"/>
        <end position="1042"/>
    </location>
</feature>
<accession>A0A3M7M6N3</accession>
<feature type="compositionally biased region" description="Low complexity" evidence="5">
    <location>
        <begin position="576"/>
        <end position="596"/>
    </location>
</feature>
<feature type="coiled-coil region" evidence="4">
    <location>
        <begin position="1220"/>
        <end position="1254"/>
    </location>
</feature>
<dbReference type="OrthoDB" id="248320at2759"/>
<feature type="region of interest" description="Disordered" evidence="5">
    <location>
        <begin position="1"/>
        <end position="21"/>
    </location>
</feature>
<dbReference type="EMBL" id="KE747824">
    <property type="protein sequence ID" value="RMZ70146.1"/>
    <property type="molecule type" value="Genomic_DNA"/>
</dbReference>
<dbReference type="SUPFAM" id="SSF117289">
    <property type="entry name" value="Nucleoporin domain"/>
    <property type="match status" value="1"/>
</dbReference>
<dbReference type="GO" id="GO:0005634">
    <property type="term" value="C:nucleus"/>
    <property type="evidence" value="ECO:0007669"/>
    <property type="project" value="UniProtKB-SubCell"/>
</dbReference>
<feature type="compositionally biased region" description="Polar residues" evidence="5">
    <location>
        <begin position="930"/>
        <end position="993"/>
    </location>
</feature>
<proteinExistence type="predicted"/>
<dbReference type="InterPro" id="IPR039462">
    <property type="entry name" value="Nup159/Nup146_N"/>
</dbReference>
<keyword evidence="4" id="KW-0175">Coiled coil</keyword>
<dbReference type="InterPro" id="IPR015943">
    <property type="entry name" value="WD40/YVTN_repeat-like_dom_sf"/>
</dbReference>
<dbReference type="SUPFAM" id="SSF54909">
    <property type="entry name" value="Dimeric alpha+beta barrel"/>
    <property type="match status" value="1"/>
</dbReference>
<dbReference type="InterPro" id="IPR011008">
    <property type="entry name" value="Dimeric_a/b-barrel"/>
</dbReference>
<keyword evidence="2" id="KW-0813">Transport</keyword>
<organism evidence="7 8">
    <name type="scientific">Pyrenophora seminiperda CCB06</name>
    <dbReference type="NCBI Taxonomy" id="1302712"/>
    <lineage>
        <taxon>Eukaryota</taxon>
        <taxon>Fungi</taxon>
        <taxon>Dikarya</taxon>
        <taxon>Ascomycota</taxon>
        <taxon>Pezizomycotina</taxon>
        <taxon>Dothideomycetes</taxon>
        <taxon>Pleosporomycetidae</taxon>
        <taxon>Pleosporales</taxon>
        <taxon>Pleosporineae</taxon>
        <taxon>Pleosporaceae</taxon>
        <taxon>Pyrenophora</taxon>
    </lineage>
</organism>
<evidence type="ECO:0000313" key="8">
    <source>
        <dbReference type="Proteomes" id="UP000265663"/>
    </source>
</evidence>
<feature type="compositionally biased region" description="Polar residues" evidence="5">
    <location>
        <begin position="610"/>
        <end position="647"/>
    </location>
</feature>
<feature type="compositionally biased region" description="Polar residues" evidence="5">
    <location>
        <begin position="509"/>
        <end position="525"/>
    </location>
</feature>
<gene>
    <name evidence="7" type="ORF">GMOD_00000203</name>
</gene>
<feature type="compositionally biased region" description="Basic and acidic residues" evidence="5">
    <location>
        <begin position="671"/>
        <end position="687"/>
    </location>
</feature>
<feature type="compositionally biased region" description="Pro residues" evidence="5">
    <location>
        <begin position="790"/>
        <end position="804"/>
    </location>
</feature>
<reference evidence="7 8" key="1">
    <citation type="journal article" date="2014" name="PLoS ONE">
        <title>De novo Genome Assembly of the Fungal Plant Pathogen Pyrenophora semeniperda.</title>
        <authorList>
            <person name="Soliai M.M."/>
            <person name="Meyer S.E."/>
            <person name="Udall J.A."/>
            <person name="Elzinga D.E."/>
            <person name="Hermansen R.A."/>
            <person name="Bodily P.M."/>
            <person name="Hart A.A."/>
            <person name="Coleman C.E."/>
        </authorList>
    </citation>
    <scope>NUCLEOTIDE SEQUENCE [LARGE SCALE GENOMIC DNA]</scope>
    <source>
        <strain evidence="7 8">CCB06</strain>
        <tissue evidence="7">Mycelium</tissue>
    </source>
</reference>
<name>A0A3M7M6N3_9PLEO</name>
<dbReference type="Gene3D" id="3.30.70.100">
    <property type="match status" value="1"/>
</dbReference>
<dbReference type="Proteomes" id="UP000265663">
    <property type="component" value="Unassembled WGS sequence"/>
</dbReference>
<feature type="domain" description="Nucleoporin Nup159/Nup146 N-terminal" evidence="6">
    <location>
        <begin position="51"/>
        <end position="444"/>
    </location>
</feature>
<feature type="compositionally biased region" description="Low complexity" evidence="5">
    <location>
        <begin position="1300"/>
        <end position="1311"/>
    </location>
</feature>